<dbReference type="Gene3D" id="3.40.50.720">
    <property type="entry name" value="NAD(P)-binding Rossmann-like Domain"/>
    <property type="match status" value="1"/>
</dbReference>
<name>A0ABW1U3Y0_9BURK</name>
<dbReference type="InterPro" id="IPR036291">
    <property type="entry name" value="NAD(P)-bd_dom_sf"/>
</dbReference>
<proteinExistence type="predicted"/>
<dbReference type="Proteomes" id="UP001596270">
    <property type="component" value="Unassembled WGS sequence"/>
</dbReference>
<dbReference type="PANTHER" id="PTHR14097">
    <property type="entry name" value="OXIDOREDUCTASE HTATIP2"/>
    <property type="match status" value="1"/>
</dbReference>
<keyword evidence="2" id="KW-1185">Reference proteome</keyword>
<protein>
    <submittedName>
        <fullName evidence="1">Epimerase</fullName>
    </submittedName>
</protein>
<dbReference type="EMBL" id="JBHSRS010000084">
    <property type="protein sequence ID" value="MFC6284260.1"/>
    <property type="molecule type" value="Genomic_DNA"/>
</dbReference>
<evidence type="ECO:0000313" key="1">
    <source>
        <dbReference type="EMBL" id="MFC6284260.1"/>
    </source>
</evidence>
<dbReference type="RefSeq" id="WP_371440016.1">
    <property type="nucleotide sequence ID" value="NZ_JBHSRS010000084.1"/>
</dbReference>
<gene>
    <name evidence="1" type="ORF">ACFQND_23780</name>
</gene>
<evidence type="ECO:0000313" key="2">
    <source>
        <dbReference type="Proteomes" id="UP001596270"/>
    </source>
</evidence>
<accession>A0ABW1U3Y0</accession>
<dbReference type="PANTHER" id="PTHR14097:SF7">
    <property type="entry name" value="OXIDOREDUCTASE HTATIP2"/>
    <property type="match status" value="1"/>
</dbReference>
<comment type="caution">
    <text evidence="1">The sequence shown here is derived from an EMBL/GenBank/DDBJ whole genome shotgun (WGS) entry which is preliminary data.</text>
</comment>
<dbReference type="SUPFAM" id="SSF51735">
    <property type="entry name" value="NAD(P)-binding Rossmann-fold domains"/>
    <property type="match status" value="1"/>
</dbReference>
<sequence length="183" mass="19145">MGRRAPDVQHLKLVSHITNHPGAFTAPPVDDVFIALGTTIKVAGSREAFRAVDFDAVVAIAKAGRAAGASRLGVVSAMGADSHSSVFYSRVKGEMEAAVSSLGFATVVIARPSLLAGDRASLKQAQRLGEKLALSAFKWINPLLPANYRSVEAGQVAHALVNTLQSTATGCHILLSGEINQVF</sequence>
<organism evidence="1 2">
    <name type="scientific">Polaromonas aquatica</name>
    <dbReference type="NCBI Taxonomy" id="332657"/>
    <lineage>
        <taxon>Bacteria</taxon>
        <taxon>Pseudomonadati</taxon>
        <taxon>Pseudomonadota</taxon>
        <taxon>Betaproteobacteria</taxon>
        <taxon>Burkholderiales</taxon>
        <taxon>Comamonadaceae</taxon>
        <taxon>Polaromonas</taxon>
    </lineage>
</organism>
<reference evidence="2" key="1">
    <citation type="journal article" date="2019" name="Int. J. Syst. Evol. Microbiol.">
        <title>The Global Catalogue of Microorganisms (GCM) 10K type strain sequencing project: providing services to taxonomists for standard genome sequencing and annotation.</title>
        <authorList>
            <consortium name="The Broad Institute Genomics Platform"/>
            <consortium name="The Broad Institute Genome Sequencing Center for Infectious Disease"/>
            <person name="Wu L."/>
            <person name="Ma J."/>
        </authorList>
    </citation>
    <scope>NUCLEOTIDE SEQUENCE [LARGE SCALE GENOMIC DNA]</scope>
    <source>
        <strain evidence="2">CCUG 39402</strain>
    </source>
</reference>